<keyword evidence="5 6" id="KW-0472">Membrane</keyword>
<feature type="transmembrane region" description="Helical" evidence="6">
    <location>
        <begin position="239"/>
        <end position="258"/>
    </location>
</feature>
<dbReference type="InterPro" id="IPR037185">
    <property type="entry name" value="EmrE-like"/>
</dbReference>
<feature type="transmembrane region" description="Helical" evidence="6">
    <location>
        <begin position="120"/>
        <end position="138"/>
    </location>
</feature>
<feature type="domain" description="EamA" evidence="8">
    <location>
        <begin position="4"/>
        <end position="135"/>
    </location>
</feature>
<evidence type="ECO:0000256" key="5">
    <source>
        <dbReference type="ARBA" id="ARBA00023136"/>
    </source>
</evidence>
<evidence type="ECO:0000256" key="4">
    <source>
        <dbReference type="ARBA" id="ARBA00022989"/>
    </source>
</evidence>
<dbReference type="Pfam" id="PF00892">
    <property type="entry name" value="EamA"/>
    <property type="match status" value="2"/>
</dbReference>
<dbReference type="Proteomes" id="UP000244904">
    <property type="component" value="Unassembled WGS sequence"/>
</dbReference>
<name>A0A2R8AUY0_9RHOB</name>
<dbReference type="PANTHER" id="PTHR22911">
    <property type="entry name" value="ACYL-MALONYL CONDENSING ENZYME-RELATED"/>
    <property type="match status" value="1"/>
</dbReference>
<keyword evidence="3 6" id="KW-0812">Transmembrane</keyword>
<dbReference type="OrthoDB" id="8478503at2"/>
<dbReference type="GO" id="GO:0016020">
    <property type="term" value="C:membrane"/>
    <property type="evidence" value="ECO:0007669"/>
    <property type="project" value="UniProtKB-SubCell"/>
</dbReference>
<keyword evidence="7" id="KW-0732">Signal</keyword>
<feature type="transmembrane region" description="Helical" evidence="6">
    <location>
        <begin position="264"/>
        <end position="282"/>
    </location>
</feature>
<feature type="transmembrane region" description="Helical" evidence="6">
    <location>
        <begin position="150"/>
        <end position="170"/>
    </location>
</feature>
<dbReference type="InterPro" id="IPR000620">
    <property type="entry name" value="EamA_dom"/>
</dbReference>
<feature type="chain" id="PRO_5015315019" evidence="7">
    <location>
        <begin position="17"/>
        <end position="301"/>
    </location>
</feature>
<evidence type="ECO:0000313" key="10">
    <source>
        <dbReference type="Proteomes" id="UP000244904"/>
    </source>
</evidence>
<organism evidence="9 10">
    <name type="scientific">Pseudoprimorskyibacter insulae</name>
    <dbReference type="NCBI Taxonomy" id="1695997"/>
    <lineage>
        <taxon>Bacteria</taxon>
        <taxon>Pseudomonadati</taxon>
        <taxon>Pseudomonadota</taxon>
        <taxon>Alphaproteobacteria</taxon>
        <taxon>Rhodobacterales</taxon>
        <taxon>Paracoccaceae</taxon>
        <taxon>Pseudoprimorskyibacter</taxon>
    </lineage>
</organism>
<evidence type="ECO:0000256" key="2">
    <source>
        <dbReference type="ARBA" id="ARBA00009853"/>
    </source>
</evidence>
<dbReference type="EMBL" id="OMOJ01000002">
    <property type="protein sequence ID" value="SPF79833.1"/>
    <property type="molecule type" value="Genomic_DNA"/>
</dbReference>
<evidence type="ECO:0000256" key="7">
    <source>
        <dbReference type="SAM" id="SignalP"/>
    </source>
</evidence>
<feature type="domain" description="EamA" evidence="8">
    <location>
        <begin position="151"/>
        <end position="278"/>
    </location>
</feature>
<evidence type="ECO:0000256" key="6">
    <source>
        <dbReference type="SAM" id="Phobius"/>
    </source>
</evidence>
<dbReference type="SUPFAM" id="SSF103481">
    <property type="entry name" value="Multidrug resistance efflux transporter EmrE"/>
    <property type="match status" value="2"/>
</dbReference>
<feature type="transmembrane region" description="Helical" evidence="6">
    <location>
        <begin position="95"/>
        <end position="113"/>
    </location>
</feature>
<reference evidence="10" key="1">
    <citation type="submission" date="2018-03" db="EMBL/GenBank/DDBJ databases">
        <authorList>
            <person name="Rodrigo-Torres L."/>
            <person name="Arahal R. D."/>
            <person name="Lucena T."/>
        </authorList>
    </citation>
    <scope>NUCLEOTIDE SEQUENCE [LARGE SCALE GENOMIC DNA]</scope>
    <source>
        <strain evidence="10">CECT 8871</strain>
    </source>
</reference>
<sequence length="301" mass="31539">MLNGVMLRLASVGCFASMSATVHQLSATVPTGQIIFWRSAVALIPVLIYMLIQGKFPAALRTSRPWGHLVRGLFGCASMTMSFLSLAYLPVANATALAFLGPLISLPVAGVMLKEQITRRIAMAALIGFGGVLAMLAGTLVHPSGDPKQLIGIAAGLGFAATMGFVRVQIRDLTRTESAATISLYFSVTCTIFGAASIYLGWVPLTNSTLGILIFAGLLGGVGQILATEAAARVPVSQLAPFDYTGMIWALGFDVILFGLLPDWMSLVGMALIVGAGIVSITTPKAQKPTAAPPAPRQPWH</sequence>
<feature type="transmembrane region" description="Helical" evidence="6">
    <location>
        <begin position="34"/>
        <end position="52"/>
    </location>
</feature>
<evidence type="ECO:0000259" key="8">
    <source>
        <dbReference type="Pfam" id="PF00892"/>
    </source>
</evidence>
<protein>
    <submittedName>
        <fullName evidence="9">Riboflavin transporter</fullName>
    </submittedName>
</protein>
<keyword evidence="4 6" id="KW-1133">Transmembrane helix</keyword>
<evidence type="ECO:0000256" key="1">
    <source>
        <dbReference type="ARBA" id="ARBA00004141"/>
    </source>
</evidence>
<gene>
    <name evidence="9" type="primary">ribN_6</name>
    <name evidence="9" type="ORF">PRI8871_01633</name>
</gene>
<keyword evidence="10" id="KW-1185">Reference proteome</keyword>
<dbReference type="RefSeq" id="WP_108885667.1">
    <property type="nucleotide sequence ID" value="NZ_OMOJ01000002.1"/>
</dbReference>
<comment type="similarity">
    <text evidence="2">Belongs to the drug/metabolite transporter (DMT) superfamily. 10 TMS drug/metabolite exporter (DME) (TC 2.A.7.3) family.</text>
</comment>
<comment type="subcellular location">
    <subcellularLocation>
        <location evidence="1">Membrane</location>
        <topology evidence="1">Multi-pass membrane protein</topology>
    </subcellularLocation>
</comment>
<dbReference type="AlphaFoldDB" id="A0A2R8AUY0"/>
<feature type="transmembrane region" description="Helical" evidence="6">
    <location>
        <begin position="208"/>
        <end position="227"/>
    </location>
</feature>
<feature type="signal peptide" evidence="7">
    <location>
        <begin position="1"/>
        <end position="16"/>
    </location>
</feature>
<evidence type="ECO:0000256" key="3">
    <source>
        <dbReference type="ARBA" id="ARBA00022692"/>
    </source>
</evidence>
<accession>A0A2R8AUY0</accession>
<proteinExistence type="inferred from homology"/>
<evidence type="ECO:0000313" key="9">
    <source>
        <dbReference type="EMBL" id="SPF79833.1"/>
    </source>
</evidence>
<feature type="transmembrane region" description="Helical" evidence="6">
    <location>
        <begin position="182"/>
        <end position="202"/>
    </location>
</feature>
<dbReference type="PANTHER" id="PTHR22911:SF6">
    <property type="entry name" value="SOLUTE CARRIER FAMILY 35 MEMBER G1"/>
    <property type="match status" value="1"/>
</dbReference>